<proteinExistence type="predicted"/>
<evidence type="ECO:0000313" key="2">
    <source>
        <dbReference type="EMBL" id="PIT64575.1"/>
    </source>
</evidence>
<evidence type="ECO:0000256" key="1">
    <source>
        <dbReference type="SAM" id="MobiDB-lite"/>
    </source>
</evidence>
<dbReference type="Proteomes" id="UP000231094">
    <property type="component" value="Unassembled WGS sequence"/>
</dbReference>
<feature type="region of interest" description="Disordered" evidence="1">
    <location>
        <begin position="1"/>
        <end position="20"/>
    </location>
</feature>
<comment type="caution">
    <text evidence="2">The sequence shown here is derived from an EMBL/GenBank/DDBJ whole genome shotgun (WGS) entry which is preliminary data.</text>
</comment>
<sequence length="97" mass="10970">MSSKEFKNFKRHGFTFDPKDPRGGISATSINLKARNPDYIRNATGALGADYYIDIDTRKLDVTYKSPTKKGWPDWKIRSSLKFDSEVIVGHGKVSKC</sequence>
<reference evidence="2 3" key="1">
    <citation type="journal article" date="2017" name="MBio">
        <title>Type VI secretion-mediated competition in the bee gut microbiome.</title>
        <authorList>
            <person name="Steele M.I."/>
            <person name="Kwong W.K."/>
            <person name="Powell J.E."/>
            <person name="Whiteley M."/>
            <person name="Moran N.A."/>
        </authorList>
    </citation>
    <scope>NUCLEOTIDE SEQUENCE [LARGE SCALE GENOMIC DNA]</scope>
    <source>
        <strain evidence="2 3">PEB0171</strain>
    </source>
</reference>
<accession>A0A2N9Y6P3</accession>
<dbReference type="AlphaFoldDB" id="A0A2N9Y6P3"/>
<dbReference type="EMBL" id="MEIV01000014">
    <property type="protein sequence ID" value="PIT64575.1"/>
    <property type="molecule type" value="Genomic_DNA"/>
</dbReference>
<organism evidence="2 3">
    <name type="scientific">Snodgrassella alvi</name>
    <dbReference type="NCBI Taxonomy" id="1196083"/>
    <lineage>
        <taxon>Bacteria</taxon>
        <taxon>Pseudomonadati</taxon>
        <taxon>Pseudomonadota</taxon>
        <taxon>Betaproteobacteria</taxon>
        <taxon>Neisseriales</taxon>
        <taxon>Neisseriaceae</taxon>
        <taxon>Snodgrassella</taxon>
    </lineage>
</organism>
<protein>
    <submittedName>
        <fullName evidence="2">Uncharacterized protein</fullName>
    </submittedName>
</protein>
<gene>
    <name evidence="2" type="ORF">BHC47_09710</name>
</gene>
<evidence type="ECO:0000313" key="3">
    <source>
        <dbReference type="Proteomes" id="UP000231094"/>
    </source>
</evidence>
<name>A0A2N9Y6P3_9NEIS</name>